<dbReference type="RefSeq" id="WP_008341615.1">
    <property type="nucleotide sequence ID" value="NZ_AFRZ01000001.1"/>
</dbReference>
<dbReference type="AlphaFoldDB" id="H1FU55"/>
<name>H1FU55_SULGG</name>
<keyword evidence="3" id="KW-1185">Reference proteome</keyword>
<dbReference type="Proteomes" id="UP000006431">
    <property type="component" value="Unassembled WGS sequence"/>
</dbReference>
<gene>
    <name evidence="2" type="ORF">SMGD1_2839</name>
</gene>
<reference evidence="2 3" key="1">
    <citation type="journal article" date="2012" name="Proc. Natl. Acad. Sci. U.S.A.">
        <title>Genome and physiology of a model Epsilonproteobacterium responsible for sulfide detoxification in marine oxygen depletion zones.</title>
        <authorList>
            <person name="Grote J."/>
            <person name="Schott T."/>
            <person name="Bruckner C.G."/>
            <person name="Glockner F.O."/>
            <person name="Jost G."/>
            <person name="Teeling H."/>
            <person name="Labrenz M."/>
            <person name="Jurgens K."/>
        </authorList>
    </citation>
    <scope>NUCLEOTIDE SEQUENCE [LARGE SCALE GENOMIC DNA]</scope>
    <source>
        <strain evidence="2 3">GD1</strain>
    </source>
</reference>
<dbReference type="HOGENOM" id="CLU_1642862_0_0_7"/>
<evidence type="ECO:0000256" key="1">
    <source>
        <dbReference type="SAM" id="SignalP"/>
    </source>
</evidence>
<keyword evidence="1" id="KW-0732">Signal</keyword>
<protein>
    <recommendedName>
        <fullName evidence="4">Secreted protein</fullName>
    </recommendedName>
</protein>
<evidence type="ECO:0000313" key="2">
    <source>
        <dbReference type="EMBL" id="EHP31361.1"/>
    </source>
</evidence>
<feature type="chain" id="PRO_5003550293" description="Secreted protein" evidence="1">
    <location>
        <begin position="24"/>
        <end position="161"/>
    </location>
</feature>
<comment type="caution">
    <text evidence="2">The sequence shown here is derived from an EMBL/GenBank/DDBJ whole genome shotgun (WGS) entry which is preliminary data.</text>
</comment>
<organism evidence="2 3">
    <name type="scientific">Sulfurimonas gotlandica (strain DSM 19862 / JCM 16533 / GD1)</name>
    <dbReference type="NCBI Taxonomy" id="929558"/>
    <lineage>
        <taxon>Bacteria</taxon>
        <taxon>Pseudomonadati</taxon>
        <taxon>Campylobacterota</taxon>
        <taxon>Epsilonproteobacteria</taxon>
        <taxon>Campylobacterales</taxon>
        <taxon>Sulfurimonadaceae</taxon>
        <taxon>Sulfurimonas</taxon>
    </lineage>
</organism>
<evidence type="ECO:0008006" key="4">
    <source>
        <dbReference type="Google" id="ProtNLM"/>
    </source>
</evidence>
<dbReference type="STRING" id="929558.SMGD1_2839"/>
<evidence type="ECO:0000313" key="3">
    <source>
        <dbReference type="Proteomes" id="UP000006431"/>
    </source>
</evidence>
<dbReference type="OrthoDB" id="5639165at2"/>
<dbReference type="EMBL" id="AFRZ01000001">
    <property type="protein sequence ID" value="EHP31361.1"/>
    <property type="molecule type" value="Genomic_DNA"/>
</dbReference>
<dbReference type="PATRIC" id="fig|929558.5.peg.2829"/>
<feature type="signal peptide" evidence="1">
    <location>
        <begin position="1"/>
        <end position="23"/>
    </location>
</feature>
<proteinExistence type="predicted"/>
<accession>H1FU55</accession>
<sequence>MKKIILSIILLSSFLAASDYSRANDAAAKAMDKLDCDFEDCPKPAPKPEVIIQEKVIVVEKPVLVEKVIVKEKVIIIDRPAASKTKLFMGPSVDGYALDICYTWGGSCGKPAADAYCRLMEYSSSVSHVVKNDTPPTKIISSGRVCDGWYCDRISEVTCTK</sequence>